<keyword evidence="5" id="KW-0998">Cell outer membrane</keyword>
<dbReference type="InterPro" id="IPR012944">
    <property type="entry name" value="SusD_RagB_dom"/>
</dbReference>
<evidence type="ECO:0000256" key="4">
    <source>
        <dbReference type="ARBA" id="ARBA00023136"/>
    </source>
</evidence>
<dbReference type="STRING" id="655355.SAMN05216283_1064"/>
<dbReference type="InterPro" id="IPR033985">
    <property type="entry name" value="SusD-like_N"/>
</dbReference>
<name>A0A1I2IF16_9BACT</name>
<accession>A0A1I2IF16</accession>
<evidence type="ECO:0000256" key="3">
    <source>
        <dbReference type="ARBA" id="ARBA00022729"/>
    </source>
</evidence>
<dbReference type="Pfam" id="PF07980">
    <property type="entry name" value="SusD_RagB"/>
    <property type="match status" value="1"/>
</dbReference>
<feature type="domain" description="SusD-like N-terminal" evidence="7">
    <location>
        <begin position="36"/>
        <end position="221"/>
    </location>
</feature>
<dbReference type="Gene3D" id="1.25.40.390">
    <property type="match status" value="1"/>
</dbReference>
<evidence type="ECO:0000313" key="9">
    <source>
        <dbReference type="Proteomes" id="UP000198964"/>
    </source>
</evidence>
<evidence type="ECO:0000256" key="2">
    <source>
        <dbReference type="ARBA" id="ARBA00006275"/>
    </source>
</evidence>
<dbReference type="Pfam" id="PF14322">
    <property type="entry name" value="SusD-like_3"/>
    <property type="match status" value="1"/>
</dbReference>
<evidence type="ECO:0000259" key="6">
    <source>
        <dbReference type="Pfam" id="PF07980"/>
    </source>
</evidence>
<dbReference type="Proteomes" id="UP000198964">
    <property type="component" value="Unassembled WGS sequence"/>
</dbReference>
<dbReference type="GO" id="GO:0009279">
    <property type="term" value="C:cell outer membrane"/>
    <property type="evidence" value="ECO:0007669"/>
    <property type="project" value="UniProtKB-SubCell"/>
</dbReference>
<evidence type="ECO:0000256" key="5">
    <source>
        <dbReference type="ARBA" id="ARBA00023237"/>
    </source>
</evidence>
<evidence type="ECO:0000256" key="1">
    <source>
        <dbReference type="ARBA" id="ARBA00004442"/>
    </source>
</evidence>
<feature type="domain" description="RagB/SusD" evidence="6">
    <location>
        <begin position="325"/>
        <end position="609"/>
    </location>
</feature>
<sequence>MLKKTSLHIVIPVMMMMFFSCEEYLTPDLNDQMTIEEAFDKRATTERYLAQVYSFLPNDYEAKESTTPRSDEAYYSWIAWAPYLGHNDGSWNPSTNLYHTWSHNYKGIHQASIFIENVDNCLELSQEERQHAKAEARFIRAYLYFMMVQQYGPVYIWGDKIPDLNIKNEEIDRHSLDFCFEFINSELEKAAKDLPLKIQDPAWYGRATKGAALATRARMLLYAARPLFNGCDLYRGMKNHYGDFLFPQVPDPSKWTKAAQGAKDVIDLGIYKLYENSEETDPFQKGIKSYMGIYFEKWNDELIFAKWESNGWLWNVRCNPPLVVKHGYGGYAPSMKLVDTYPMEKSGRFPITNYQTDGAPIIDPLSGYSDEGFIDSYVHPIDKFTIKAHKSCVGRDARFYASVLFNGMYWINTFQGKKLVTFHTGGTSTYNNKSGDFCKVGYLWRRMTDPRNDMDNNKWGSFSWPYIRLAEVYLNYAEACNEKPTRDEASALEYINKIRNRSGLNDIEEAYPEVIGNQSLLRELIRKERMVEMAFENLRYYDIRTWMIADKESNGPRYGRNLLATNYEDSWERTDQICLPLVFQSKHYLFPIHQSQLDEMKNITQNYGW</sequence>
<comment type="subcellular location">
    <subcellularLocation>
        <location evidence="1">Cell outer membrane</location>
    </subcellularLocation>
</comment>
<protein>
    <submittedName>
        <fullName evidence="8">Starch-binding associating with outer membrane</fullName>
    </submittedName>
</protein>
<proteinExistence type="inferred from homology"/>
<reference evidence="8 9" key="1">
    <citation type="submission" date="2016-10" db="EMBL/GenBank/DDBJ databases">
        <authorList>
            <person name="de Groot N.N."/>
        </authorList>
    </citation>
    <scope>NUCLEOTIDE SEQUENCE [LARGE SCALE GENOMIC DNA]</scope>
    <source>
        <strain evidence="8 9">CGMCC 1.9156</strain>
    </source>
</reference>
<gene>
    <name evidence="8" type="ORF">SAMN05216283_1064</name>
</gene>
<dbReference type="PROSITE" id="PS51257">
    <property type="entry name" value="PROKAR_LIPOPROTEIN"/>
    <property type="match status" value="1"/>
</dbReference>
<comment type="similarity">
    <text evidence="2">Belongs to the SusD family.</text>
</comment>
<dbReference type="RefSeq" id="WP_093920143.1">
    <property type="nucleotide sequence ID" value="NZ_FONW01000006.1"/>
</dbReference>
<keyword evidence="3" id="KW-0732">Signal</keyword>
<keyword evidence="9" id="KW-1185">Reference proteome</keyword>
<evidence type="ECO:0000313" key="8">
    <source>
        <dbReference type="EMBL" id="SFF40905.1"/>
    </source>
</evidence>
<dbReference type="InterPro" id="IPR011990">
    <property type="entry name" value="TPR-like_helical_dom_sf"/>
</dbReference>
<organism evidence="8 9">
    <name type="scientific">Sunxiuqinia elliptica</name>
    <dbReference type="NCBI Taxonomy" id="655355"/>
    <lineage>
        <taxon>Bacteria</taxon>
        <taxon>Pseudomonadati</taxon>
        <taxon>Bacteroidota</taxon>
        <taxon>Bacteroidia</taxon>
        <taxon>Marinilabiliales</taxon>
        <taxon>Prolixibacteraceae</taxon>
        <taxon>Sunxiuqinia</taxon>
    </lineage>
</organism>
<evidence type="ECO:0000259" key="7">
    <source>
        <dbReference type="Pfam" id="PF14322"/>
    </source>
</evidence>
<dbReference type="AlphaFoldDB" id="A0A1I2IF16"/>
<dbReference type="SUPFAM" id="SSF48452">
    <property type="entry name" value="TPR-like"/>
    <property type="match status" value="1"/>
</dbReference>
<dbReference type="EMBL" id="FONW01000006">
    <property type="protein sequence ID" value="SFF40905.1"/>
    <property type="molecule type" value="Genomic_DNA"/>
</dbReference>
<keyword evidence="4" id="KW-0472">Membrane</keyword>